<accession>A0A9P8J362</accession>
<dbReference type="InterPro" id="IPR046341">
    <property type="entry name" value="SET_dom_sf"/>
</dbReference>
<dbReference type="PANTHER" id="PTHR12350">
    <property type="entry name" value="HISTONE-LYSINE N-METHYLTRANSFERASE-RELATED"/>
    <property type="match status" value="1"/>
</dbReference>
<dbReference type="Proteomes" id="UP000779574">
    <property type="component" value="Unassembled WGS sequence"/>
</dbReference>
<dbReference type="PANTHER" id="PTHR12350:SF19">
    <property type="entry name" value="SET DOMAIN-CONTAINING PROTEIN"/>
    <property type="match status" value="1"/>
</dbReference>
<name>A0A9P8J362_AURME</name>
<sequence length="181" mass="20401">MSSSTTTTTIGKSDHETPEFDTTANNLQDLLEYNDHASGRGLYSLVSLPAGSLFAPLTAISPCPAPLWHTLQISRTEHVNLDSAFKYLNHSCNPSLEIDTQKREVRVAKDRDLKKGDLCSFFYPSTEWSMDRGFDCLCGEKQCVGQVRGAKDMKKQDLEKWFINGYIWELKDEQEKEGKSA</sequence>
<reference evidence="2" key="1">
    <citation type="journal article" date="2021" name="J Fungi (Basel)">
        <title>Virulence traits and population genomics of the black yeast Aureobasidium melanogenum.</title>
        <authorList>
            <person name="Cernosa A."/>
            <person name="Sun X."/>
            <person name="Gostincar C."/>
            <person name="Fang C."/>
            <person name="Gunde-Cimerman N."/>
            <person name="Song Z."/>
        </authorList>
    </citation>
    <scope>NUCLEOTIDE SEQUENCE</scope>
    <source>
        <strain evidence="2">EXF-9911</strain>
    </source>
</reference>
<dbReference type="Gene3D" id="2.170.270.10">
    <property type="entry name" value="SET domain"/>
    <property type="match status" value="1"/>
</dbReference>
<dbReference type="AlphaFoldDB" id="A0A9P8J362"/>
<organism evidence="2 3">
    <name type="scientific">Aureobasidium melanogenum</name>
    <name type="common">Aureobasidium pullulans var. melanogenum</name>
    <dbReference type="NCBI Taxonomy" id="46634"/>
    <lineage>
        <taxon>Eukaryota</taxon>
        <taxon>Fungi</taxon>
        <taxon>Dikarya</taxon>
        <taxon>Ascomycota</taxon>
        <taxon>Pezizomycotina</taxon>
        <taxon>Dothideomycetes</taxon>
        <taxon>Dothideomycetidae</taxon>
        <taxon>Dothideales</taxon>
        <taxon>Saccotheciaceae</taxon>
        <taxon>Aureobasidium</taxon>
    </lineage>
</organism>
<feature type="non-terminal residue" evidence="2">
    <location>
        <position position="181"/>
    </location>
</feature>
<reference evidence="2" key="2">
    <citation type="submission" date="2021-08" db="EMBL/GenBank/DDBJ databases">
        <authorList>
            <person name="Gostincar C."/>
            <person name="Sun X."/>
            <person name="Song Z."/>
            <person name="Gunde-Cimerman N."/>
        </authorList>
    </citation>
    <scope>NUCLEOTIDE SEQUENCE</scope>
    <source>
        <strain evidence="2">EXF-9911</strain>
    </source>
</reference>
<evidence type="ECO:0000256" key="1">
    <source>
        <dbReference type="SAM" id="MobiDB-lite"/>
    </source>
</evidence>
<proteinExistence type="predicted"/>
<feature type="region of interest" description="Disordered" evidence="1">
    <location>
        <begin position="1"/>
        <end position="20"/>
    </location>
</feature>
<dbReference type="SUPFAM" id="SSF82199">
    <property type="entry name" value="SET domain"/>
    <property type="match status" value="1"/>
</dbReference>
<dbReference type="EMBL" id="JAHFXF010000722">
    <property type="protein sequence ID" value="KAG9683340.1"/>
    <property type="molecule type" value="Genomic_DNA"/>
</dbReference>
<evidence type="ECO:0000313" key="2">
    <source>
        <dbReference type="EMBL" id="KAG9683340.1"/>
    </source>
</evidence>
<dbReference type="OrthoDB" id="5984008at2759"/>
<dbReference type="InterPro" id="IPR053201">
    <property type="entry name" value="Flavunoidine_N-MTase"/>
</dbReference>
<evidence type="ECO:0000313" key="3">
    <source>
        <dbReference type="Proteomes" id="UP000779574"/>
    </source>
</evidence>
<gene>
    <name evidence="2" type="ORF">KCU76_g13170</name>
</gene>
<protein>
    <submittedName>
        <fullName evidence="2">Galactose-proton symport</fullName>
    </submittedName>
</protein>
<comment type="caution">
    <text evidence="2">The sequence shown here is derived from an EMBL/GenBank/DDBJ whole genome shotgun (WGS) entry which is preliminary data.</text>
</comment>